<evidence type="ECO:0000259" key="1">
    <source>
        <dbReference type="Pfam" id="PF05018"/>
    </source>
</evidence>
<sequence length="199" mass="23119">MFRHTFQSGFLSIFYSLGSEPLQLWSVKTEQSDDDNVISHVECVKDTMITSNVLELLSNNIASTYITCPPLDQRSLGIKLPYLVFLVKNLEDRYVSFEVQLVDDKQQTRRFRASNFQLETRVQPLICTMPLRLEPGWNQMVLDLADLTKRAYGTSYSETSRVTIHANCRLRRVFFTDRLYSEDDMPPEFKLFLPVDKSS</sequence>
<protein>
    <submittedName>
        <fullName evidence="2">DUF667-domain-containing protein</fullName>
    </submittedName>
</protein>
<evidence type="ECO:0000313" key="2">
    <source>
        <dbReference type="EMBL" id="ORX59762.1"/>
    </source>
</evidence>
<name>A0A1X2GRX9_9FUNG</name>
<feature type="domain" description="CFA20" evidence="1">
    <location>
        <begin position="1"/>
        <end position="192"/>
    </location>
</feature>
<dbReference type="STRING" id="101127.A0A1X2GRX9"/>
<reference evidence="2 3" key="1">
    <citation type="submission" date="2016-07" db="EMBL/GenBank/DDBJ databases">
        <title>Pervasive Adenine N6-methylation of Active Genes in Fungi.</title>
        <authorList>
            <consortium name="DOE Joint Genome Institute"/>
            <person name="Mondo S.J."/>
            <person name="Dannebaum R.O."/>
            <person name="Kuo R.C."/>
            <person name="Labutti K."/>
            <person name="Haridas S."/>
            <person name="Kuo A."/>
            <person name="Salamov A."/>
            <person name="Ahrendt S.R."/>
            <person name="Lipzen A."/>
            <person name="Sullivan W."/>
            <person name="Andreopoulos W.B."/>
            <person name="Clum A."/>
            <person name="Lindquist E."/>
            <person name="Daum C."/>
            <person name="Ramamoorthy G.K."/>
            <person name="Gryganskyi A."/>
            <person name="Culley D."/>
            <person name="Magnuson J.K."/>
            <person name="James T.Y."/>
            <person name="O'Malley M.A."/>
            <person name="Stajich J.E."/>
            <person name="Spatafora J.W."/>
            <person name="Visel A."/>
            <person name="Grigoriev I.V."/>
        </authorList>
    </citation>
    <scope>NUCLEOTIDE SEQUENCE [LARGE SCALE GENOMIC DNA]</scope>
    <source>
        <strain evidence="2 3">NRRL 3301</strain>
    </source>
</reference>
<dbReference type="InterPro" id="IPR007714">
    <property type="entry name" value="CFA20_dom"/>
</dbReference>
<dbReference type="Pfam" id="PF05018">
    <property type="entry name" value="CFA20_dom"/>
    <property type="match status" value="1"/>
</dbReference>
<keyword evidence="3" id="KW-1185">Reference proteome</keyword>
<gene>
    <name evidence="2" type="ORF">DM01DRAFT_1317947</name>
</gene>
<evidence type="ECO:0000313" key="3">
    <source>
        <dbReference type="Proteomes" id="UP000242146"/>
    </source>
</evidence>
<dbReference type="Proteomes" id="UP000242146">
    <property type="component" value="Unassembled WGS sequence"/>
</dbReference>
<accession>A0A1X2GRX9</accession>
<dbReference type="OrthoDB" id="7486196at2759"/>
<dbReference type="InterPro" id="IPR040441">
    <property type="entry name" value="CFA20/CFAP20DC"/>
</dbReference>
<dbReference type="EMBL" id="MCGT01000005">
    <property type="protein sequence ID" value="ORX59762.1"/>
    <property type="molecule type" value="Genomic_DNA"/>
</dbReference>
<dbReference type="PANTHER" id="PTHR12458">
    <property type="entry name" value="ORF PROTEIN"/>
    <property type="match status" value="1"/>
</dbReference>
<comment type="caution">
    <text evidence="2">The sequence shown here is derived from an EMBL/GenBank/DDBJ whole genome shotgun (WGS) entry which is preliminary data.</text>
</comment>
<proteinExistence type="predicted"/>
<dbReference type="AlphaFoldDB" id="A0A1X2GRX9"/>
<organism evidence="2 3">
    <name type="scientific">Hesseltinella vesiculosa</name>
    <dbReference type="NCBI Taxonomy" id="101127"/>
    <lineage>
        <taxon>Eukaryota</taxon>
        <taxon>Fungi</taxon>
        <taxon>Fungi incertae sedis</taxon>
        <taxon>Mucoromycota</taxon>
        <taxon>Mucoromycotina</taxon>
        <taxon>Mucoromycetes</taxon>
        <taxon>Mucorales</taxon>
        <taxon>Cunninghamellaceae</taxon>
        <taxon>Hesseltinella</taxon>
    </lineage>
</organism>